<dbReference type="GO" id="GO:0042245">
    <property type="term" value="P:RNA repair"/>
    <property type="evidence" value="ECO:0007669"/>
    <property type="project" value="UniProtKB-KW"/>
</dbReference>
<proteinExistence type="inferred from homology"/>
<dbReference type="InterPro" id="IPR003607">
    <property type="entry name" value="HD/PDEase_dom"/>
</dbReference>
<dbReference type="GO" id="GO:0008033">
    <property type="term" value="P:tRNA processing"/>
    <property type="evidence" value="ECO:0007669"/>
    <property type="project" value="UniProtKB-KW"/>
</dbReference>
<dbReference type="Gene3D" id="1.10.3090.10">
    <property type="entry name" value="cca-adding enzyme, domain 2"/>
    <property type="match status" value="1"/>
</dbReference>
<dbReference type="SUPFAM" id="SSF81301">
    <property type="entry name" value="Nucleotidyltransferase"/>
    <property type="match status" value="1"/>
</dbReference>
<evidence type="ECO:0000256" key="11">
    <source>
        <dbReference type="RuleBase" id="RU003953"/>
    </source>
</evidence>
<comment type="caution">
    <text evidence="15">The sequence shown here is derived from an EMBL/GenBank/DDBJ whole genome shotgun (WGS) entry which is preliminary data.</text>
</comment>
<comment type="similarity">
    <text evidence="11">Belongs to the tRNA nucleotidyltransferase/poly(A) polymerase family.</text>
</comment>
<dbReference type="GO" id="GO:0005524">
    <property type="term" value="F:ATP binding"/>
    <property type="evidence" value="ECO:0007669"/>
    <property type="project" value="UniProtKB-KW"/>
</dbReference>
<dbReference type="Pfam" id="PF01743">
    <property type="entry name" value="PolyA_pol"/>
    <property type="match status" value="1"/>
</dbReference>
<keyword evidence="16" id="KW-1185">Reference proteome</keyword>
<evidence type="ECO:0000256" key="6">
    <source>
        <dbReference type="ARBA" id="ARBA00022741"/>
    </source>
</evidence>
<dbReference type="Pfam" id="PF01966">
    <property type="entry name" value="HD"/>
    <property type="match status" value="1"/>
</dbReference>
<evidence type="ECO:0000256" key="8">
    <source>
        <dbReference type="ARBA" id="ARBA00022840"/>
    </source>
</evidence>
<dbReference type="PANTHER" id="PTHR47545">
    <property type="entry name" value="MULTIFUNCTIONAL CCA PROTEIN"/>
    <property type="match status" value="1"/>
</dbReference>
<dbReference type="InterPro" id="IPR050124">
    <property type="entry name" value="tRNA_CCA-adding_enzyme"/>
</dbReference>
<dbReference type="EMBL" id="PDKN01000004">
    <property type="protein sequence ID" value="RXJ57574.1"/>
    <property type="molecule type" value="Genomic_DNA"/>
</dbReference>
<evidence type="ECO:0000256" key="1">
    <source>
        <dbReference type="ARBA" id="ARBA00001946"/>
    </source>
</evidence>
<evidence type="ECO:0000256" key="7">
    <source>
        <dbReference type="ARBA" id="ARBA00022800"/>
    </source>
</evidence>
<keyword evidence="6" id="KW-0547">Nucleotide-binding</keyword>
<evidence type="ECO:0000259" key="12">
    <source>
        <dbReference type="Pfam" id="PF01743"/>
    </source>
</evidence>
<evidence type="ECO:0000256" key="5">
    <source>
        <dbReference type="ARBA" id="ARBA00022723"/>
    </source>
</evidence>
<dbReference type="GO" id="GO:0003723">
    <property type="term" value="F:RNA binding"/>
    <property type="evidence" value="ECO:0007669"/>
    <property type="project" value="UniProtKB-KW"/>
</dbReference>
<keyword evidence="2 11" id="KW-0808">Transferase</keyword>
<evidence type="ECO:0000256" key="4">
    <source>
        <dbReference type="ARBA" id="ARBA00022695"/>
    </source>
</evidence>
<dbReference type="Pfam" id="PF12627">
    <property type="entry name" value="PolyA_pol_RNAbd"/>
    <property type="match status" value="1"/>
</dbReference>
<keyword evidence="4 15" id="KW-0548">Nucleotidyltransferase</keyword>
<feature type="domain" description="Poly A polymerase head" evidence="12">
    <location>
        <begin position="34"/>
        <end position="160"/>
    </location>
</feature>
<dbReference type="OrthoDB" id="9805698at2"/>
<feature type="domain" description="tRNA nucleotidyltransferase/poly(A) polymerase RNA and SrmB- binding" evidence="14">
    <location>
        <begin position="186"/>
        <end position="248"/>
    </location>
</feature>
<dbReference type="InterPro" id="IPR043519">
    <property type="entry name" value="NT_sf"/>
</dbReference>
<evidence type="ECO:0000256" key="2">
    <source>
        <dbReference type="ARBA" id="ARBA00022679"/>
    </source>
</evidence>
<dbReference type="CDD" id="cd00077">
    <property type="entry name" value="HDc"/>
    <property type="match status" value="1"/>
</dbReference>
<reference evidence="15 16" key="1">
    <citation type="submission" date="2017-10" db="EMBL/GenBank/DDBJ databases">
        <title>Genomics of the genus Arcobacter.</title>
        <authorList>
            <person name="Perez-Cataluna A."/>
            <person name="Figueras M.J."/>
        </authorList>
    </citation>
    <scope>NUCLEOTIDE SEQUENCE [LARGE SCALE GENOMIC DNA]</scope>
    <source>
        <strain evidence="15 16">CECT 8987</strain>
    </source>
</reference>
<dbReference type="SUPFAM" id="SSF81891">
    <property type="entry name" value="Poly A polymerase C-terminal region-like"/>
    <property type="match status" value="1"/>
</dbReference>
<keyword evidence="3" id="KW-0819">tRNA processing</keyword>
<accession>A0A4Q0XPZ4</accession>
<keyword evidence="9" id="KW-0460">Magnesium</keyword>
<name>A0A4Q0XPZ4_9BACT</name>
<dbReference type="Proteomes" id="UP000290657">
    <property type="component" value="Unassembled WGS sequence"/>
</dbReference>
<keyword evidence="8" id="KW-0067">ATP-binding</keyword>
<gene>
    <name evidence="15" type="ORF">CRV04_07110</name>
</gene>
<dbReference type="GO" id="GO:0046872">
    <property type="term" value="F:metal ion binding"/>
    <property type="evidence" value="ECO:0007669"/>
    <property type="project" value="UniProtKB-KW"/>
</dbReference>
<dbReference type="InterPro" id="IPR002646">
    <property type="entry name" value="PolA_pol_head_dom"/>
</dbReference>
<keyword evidence="10 11" id="KW-0694">RNA-binding</keyword>
<dbReference type="RefSeq" id="WP_128996145.1">
    <property type="nucleotide sequence ID" value="NZ_PDKN01000004.1"/>
</dbReference>
<evidence type="ECO:0000259" key="14">
    <source>
        <dbReference type="Pfam" id="PF12627"/>
    </source>
</evidence>
<sequence length="467" mass="53292">MYTYTKRKNNFIRVPSTLEPILNALQEQGIAPVLVGGCVRDFYLDKPIKDYDIELFGCSDEAVIEKTLSRFGEIKFVGKSFGVYKLHVDSDEFDFALPRREEKTGVGYTGFEVTCDASMDFITASLRRDFTMNAMGFDYTTQTFLDPHNGLEDLKKGTLRHIKDETFVEDPLRVYRAIQFCARFDLTLHEATFSLCQSIVNSGELEALSNNRIFEEFKKLLLKSKKPSRGFELLKDLNILPYFPELEALVGCEQEPEYHPEGDVWVHTLMCLDEMVKIQTTDESEKLLLMLAILCHDLGKPMTTEIINGKITSYKHEKEGVAPTLSFLERLTNDKKLIKAIVPLVEYHLAPFQLFLQQSSLKAVKRLASKVNIELLCKVALADCKGRTLPDSSKCDKAIAWLLETAQELNVKNEAEKPLVLGRDLLQLGMQPSQMFSEILEFAYELQLDNPNNDKEQILKAIKKHYL</sequence>
<evidence type="ECO:0000259" key="13">
    <source>
        <dbReference type="Pfam" id="PF01966"/>
    </source>
</evidence>
<evidence type="ECO:0000313" key="15">
    <source>
        <dbReference type="EMBL" id="RXJ57574.1"/>
    </source>
</evidence>
<dbReference type="InterPro" id="IPR006674">
    <property type="entry name" value="HD_domain"/>
</dbReference>
<evidence type="ECO:0000313" key="16">
    <source>
        <dbReference type="Proteomes" id="UP000290657"/>
    </source>
</evidence>
<dbReference type="InterPro" id="IPR032828">
    <property type="entry name" value="PolyA_RNA-bd"/>
</dbReference>
<keyword evidence="5" id="KW-0479">Metal-binding</keyword>
<evidence type="ECO:0000256" key="10">
    <source>
        <dbReference type="ARBA" id="ARBA00022884"/>
    </source>
</evidence>
<dbReference type="AlphaFoldDB" id="A0A4Q0XPZ4"/>
<dbReference type="Gene3D" id="3.30.460.10">
    <property type="entry name" value="Beta Polymerase, domain 2"/>
    <property type="match status" value="1"/>
</dbReference>
<feature type="domain" description="HD" evidence="13">
    <location>
        <begin position="266"/>
        <end position="383"/>
    </location>
</feature>
<evidence type="ECO:0000256" key="3">
    <source>
        <dbReference type="ARBA" id="ARBA00022694"/>
    </source>
</evidence>
<organism evidence="15 16">
    <name type="scientific">Candidatus Marinarcus aquaticus</name>
    <dbReference type="NCBI Taxonomy" id="2044504"/>
    <lineage>
        <taxon>Bacteria</taxon>
        <taxon>Pseudomonadati</taxon>
        <taxon>Campylobacterota</taxon>
        <taxon>Epsilonproteobacteria</taxon>
        <taxon>Campylobacterales</taxon>
        <taxon>Arcobacteraceae</taxon>
        <taxon>Candidatus Marinarcus</taxon>
    </lineage>
</organism>
<dbReference type="PANTHER" id="PTHR47545:SF1">
    <property type="entry name" value="MULTIFUNCTIONAL CCA PROTEIN"/>
    <property type="match status" value="1"/>
</dbReference>
<dbReference type="GO" id="GO:0016779">
    <property type="term" value="F:nucleotidyltransferase activity"/>
    <property type="evidence" value="ECO:0007669"/>
    <property type="project" value="UniProtKB-KW"/>
</dbReference>
<keyword evidence="7" id="KW-0692">RNA repair</keyword>
<comment type="cofactor">
    <cofactor evidence="1">
        <name>Mg(2+)</name>
        <dbReference type="ChEBI" id="CHEBI:18420"/>
    </cofactor>
</comment>
<protein>
    <submittedName>
        <fullName evidence="15">Polynucleotide adenylyltransferase</fullName>
    </submittedName>
</protein>
<evidence type="ECO:0000256" key="9">
    <source>
        <dbReference type="ARBA" id="ARBA00022842"/>
    </source>
</evidence>
<dbReference type="CDD" id="cd05398">
    <property type="entry name" value="NT_ClassII-CCAase"/>
    <property type="match status" value="1"/>
</dbReference>